<dbReference type="GO" id="GO:0043190">
    <property type="term" value="C:ATP-binding cassette (ABC) transporter complex"/>
    <property type="evidence" value="ECO:0007669"/>
    <property type="project" value="InterPro"/>
</dbReference>
<dbReference type="PANTHER" id="PTHR30294">
    <property type="entry name" value="MEMBRANE COMPONENT OF ABC TRANSPORTER YHHJ-RELATED"/>
    <property type="match status" value="1"/>
</dbReference>
<proteinExistence type="inferred from homology"/>
<organism evidence="10 11">
    <name type="scientific">Hydrococcus rivularis NIES-593</name>
    <dbReference type="NCBI Taxonomy" id="1921803"/>
    <lineage>
        <taxon>Bacteria</taxon>
        <taxon>Bacillati</taxon>
        <taxon>Cyanobacteriota</taxon>
        <taxon>Cyanophyceae</taxon>
        <taxon>Pleurocapsales</taxon>
        <taxon>Hydrococcaceae</taxon>
        <taxon>Hydrococcus</taxon>
    </lineage>
</organism>
<dbReference type="InterPro" id="IPR047817">
    <property type="entry name" value="ABC2_TM_bact-type"/>
</dbReference>
<keyword evidence="3 8" id="KW-0813">Transport</keyword>
<dbReference type="GO" id="GO:0140359">
    <property type="term" value="F:ABC-type transporter activity"/>
    <property type="evidence" value="ECO:0007669"/>
    <property type="project" value="InterPro"/>
</dbReference>
<dbReference type="Gene3D" id="3.40.1710.10">
    <property type="entry name" value="abc type-2 transporter like domain"/>
    <property type="match status" value="1"/>
</dbReference>
<feature type="transmembrane region" description="Helical" evidence="8">
    <location>
        <begin position="28"/>
        <end position="47"/>
    </location>
</feature>
<dbReference type="InterPro" id="IPR013525">
    <property type="entry name" value="ABC2_TM"/>
</dbReference>
<dbReference type="Proteomes" id="UP000186868">
    <property type="component" value="Unassembled WGS sequence"/>
</dbReference>
<keyword evidence="4 8" id="KW-1003">Cell membrane</keyword>
<evidence type="ECO:0000256" key="8">
    <source>
        <dbReference type="RuleBase" id="RU361157"/>
    </source>
</evidence>
<evidence type="ECO:0000256" key="5">
    <source>
        <dbReference type="ARBA" id="ARBA00022692"/>
    </source>
</evidence>
<feature type="transmembrane region" description="Helical" evidence="8">
    <location>
        <begin position="292"/>
        <end position="313"/>
    </location>
</feature>
<evidence type="ECO:0000256" key="4">
    <source>
        <dbReference type="ARBA" id="ARBA00022475"/>
    </source>
</evidence>
<evidence type="ECO:0000256" key="2">
    <source>
        <dbReference type="ARBA" id="ARBA00007783"/>
    </source>
</evidence>
<evidence type="ECO:0000259" key="9">
    <source>
        <dbReference type="PROSITE" id="PS51012"/>
    </source>
</evidence>
<dbReference type="OrthoDB" id="9776218at2"/>
<name>A0A1U7HIT8_9CYAN</name>
<comment type="caution">
    <text evidence="10">The sequence shown here is derived from an EMBL/GenBank/DDBJ whole genome shotgun (WGS) entry which is preliminary data.</text>
</comment>
<evidence type="ECO:0000313" key="11">
    <source>
        <dbReference type="Proteomes" id="UP000186868"/>
    </source>
</evidence>
<dbReference type="EMBL" id="MRCB01000009">
    <property type="protein sequence ID" value="OKH23471.1"/>
    <property type="molecule type" value="Genomic_DNA"/>
</dbReference>
<keyword evidence="7 8" id="KW-0472">Membrane</keyword>
<evidence type="ECO:0000256" key="7">
    <source>
        <dbReference type="ARBA" id="ARBA00023136"/>
    </source>
</evidence>
<dbReference type="PROSITE" id="PS51012">
    <property type="entry name" value="ABC_TM2"/>
    <property type="match status" value="1"/>
</dbReference>
<sequence>MNFINKILNSRFWALAIKEINQILRDKSLIFFLLFPPTIQLLIYGFALNPDVQNLKLGIVDYARTNESQELVFALTEKTDNIFIADRYFLKEEELSERVREGKLTVGVVIPPDFQRKISQDRTAEIQVFIDGVDANTAGIASGYINQIIEQYNRNLESDRLEPLVDLQTTFLYNPGLISSWFFVPGMMGVIFTLISSLVSAGTVVREKDSGTLEQLLMTPAEAWEILLAKIVPLFVLLMGDVLLAVVVGSVVFRVPFQGNFLLFLVLSGLYIFVGIGIGIMLATISRTQQQAFLISFFINLPLIQLSGAIAPVESMPTIFQYLSFVNPLRHYVAIVRGILLKGIGLGALWQHAIALLFFAVIILSVSISRFRRQLV</sequence>
<evidence type="ECO:0000313" key="10">
    <source>
        <dbReference type="EMBL" id="OKH23471.1"/>
    </source>
</evidence>
<evidence type="ECO:0000256" key="3">
    <source>
        <dbReference type="ARBA" id="ARBA00022448"/>
    </source>
</evidence>
<dbReference type="InterPro" id="IPR051449">
    <property type="entry name" value="ABC-2_transporter_component"/>
</dbReference>
<dbReference type="RefSeq" id="WP_073599370.1">
    <property type="nucleotide sequence ID" value="NZ_MRCB01000009.1"/>
</dbReference>
<dbReference type="STRING" id="1921803.NIES593_09580"/>
<reference evidence="10 11" key="1">
    <citation type="submission" date="2016-11" db="EMBL/GenBank/DDBJ databases">
        <title>Draft Genome Sequences of Nine Cyanobacterial Strains from Diverse Habitats.</title>
        <authorList>
            <person name="Zhu T."/>
            <person name="Hou S."/>
            <person name="Lu X."/>
            <person name="Hess W.R."/>
        </authorList>
    </citation>
    <scope>NUCLEOTIDE SEQUENCE [LARGE SCALE GENOMIC DNA]</scope>
    <source>
        <strain evidence="10 11">NIES-593</strain>
    </source>
</reference>
<keyword evidence="6 8" id="KW-1133">Transmembrane helix</keyword>
<evidence type="ECO:0000256" key="6">
    <source>
        <dbReference type="ARBA" id="ARBA00022989"/>
    </source>
</evidence>
<feature type="transmembrane region" description="Helical" evidence="8">
    <location>
        <begin position="181"/>
        <end position="205"/>
    </location>
</feature>
<comment type="similarity">
    <text evidence="2 8">Belongs to the ABC-2 integral membrane protein family.</text>
</comment>
<feature type="transmembrane region" description="Helical" evidence="8">
    <location>
        <begin position="261"/>
        <end position="285"/>
    </location>
</feature>
<keyword evidence="5 8" id="KW-0812">Transmembrane</keyword>
<accession>A0A1U7HIT8</accession>
<dbReference type="PRINTS" id="PR00164">
    <property type="entry name" value="ABC2TRNSPORT"/>
</dbReference>
<feature type="domain" description="ABC transmembrane type-2" evidence="9">
    <location>
        <begin position="138"/>
        <end position="374"/>
    </location>
</feature>
<feature type="transmembrane region" description="Helical" evidence="8">
    <location>
        <begin position="349"/>
        <end position="368"/>
    </location>
</feature>
<feature type="transmembrane region" description="Helical" evidence="8">
    <location>
        <begin position="226"/>
        <end position="255"/>
    </location>
</feature>
<dbReference type="PANTHER" id="PTHR30294:SF29">
    <property type="entry name" value="MULTIDRUG ABC TRANSPORTER PERMEASE YBHS-RELATED"/>
    <property type="match status" value="1"/>
</dbReference>
<dbReference type="Pfam" id="PF12698">
    <property type="entry name" value="ABC2_membrane_3"/>
    <property type="match status" value="1"/>
</dbReference>
<dbReference type="InterPro" id="IPR000412">
    <property type="entry name" value="ABC_2_transport"/>
</dbReference>
<dbReference type="AlphaFoldDB" id="A0A1U7HIT8"/>
<gene>
    <name evidence="10" type="ORF">NIES593_09580</name>
</gene>
<evidence type="ECO:0000256" key="1">
    <source>
        <dbReference type="ARBA" id="ARBA00004651"/>
    </source>
</evidence>
<keyword evidence="11" id="KW-1185">Reference proteome</keyword>
<protein>
    <recommendedName>
        <fullName evidence="8">Transport permease protein</fullName>
    </recommendedName>
</protein>
<comment type="subcellular location">
    <subcellularLocation>
        <location evidence="1 8">Cell membrane</location>
        <topology evidence="1 8">Multi-pass membrane protein</topology>
    </subcellularLocation>
</comment>